<dbReference type="InterPro" id="IPR006674">
    <property type="entry name" value="HD_domain"/>
</dbReference>
<reference evidence="3" key="1">
    <citation type="submission" date="2018-06" db="EMBL/GenBank/DDBJ databases">
        <authorList>
            <person name="Zhirakovskaya E."/>
        </authorList>
    </citation>
    <scope>NUCLEOTIDE SEQUENCE</scope>
</reference>
<dbReference type="CDD" id="cd00077">
    <property type="entry name" value="HDc"/>
    <property type="match status" value="1"/>
</dbReference>
<dbReference type="InterPro" id="IPR006675">
    <property type="entry name" value="HDIG_dom"/>
</dbReference>
<dbReference type="GO" id="GO:0016787">
    <property type="term" value="F:hydrolase activity"/>
    <property type="evidence" value="ECO:0007669"/>
    <property type="project" value="UniProtKB-KW"/>
</dbReference>
<gene>
    <name evidence="3" type="ORF">MNBD_BACTEROID05-264</name>
</gene>
<sequence length="235" mass="26315">AAADSVGANALLTRVGAYYHDIGKMVKSEYFTENQLVGGNKHDFIEPSMSCLVIRNHVKEGIELAKKYKLNPSIIDFIPQHHGTGLMYYFYQKALEEADEGVVIHEEDFRYPGPKPQTRETAILLLADSVEGATRALDDPNPANIEETVKKIINNKFIDGQLDECNLTLKEIEKITSTFVRILSAMYHSRVKYPEKRSGSAKQKHESKNGSSGFKQAEKNKNQSPSGSENHKKDS</sequence>
<dbReference type="InterPro" id="IPR003607">
    <property type="entry name" value="HD/PDEase_dom"/>
</dbReference>
<proteinExistence type="predicted"/>
<dbReference type="PANTHER" id="PTHR36442">
    <property type="entry name" value="CYCLIC-DI-AMP PHOSPHODIESTERASE PGPH"/>
    <property type="match status" value="1"/>
</dbReference>
<protein>
    <submittedName>
        <fullName evidence="3">Membrane protein containing HD superfamily hydrolase domain, YQFF ortholog</fullName>
    </submittedName>
</protein>
<dbReference type="EMBL" id="UOEN01000093">
    <property type="protein sequence ID" value="VAW12290.1"/>
    <property type="molecule type" value="Genomic_DNA"/>
</dbReference>
<evidence type="ECO:0000259" key="2">
    <source>
        <dbReference type="Pfam" id="PF01966"/>
    </source>
</evidence>
<dbReference type="Gene3D" id="1.10.3210.10">
    <property type="entry name" value="Hypothetical protein af1432"/>
    <property type="match status" value="1"/>
</dbReference>
<evidence type="ECO:0000256" key="1">
    <source>
        <dbReference type="SAM" id="MobiDB-lite"/>
    </source>
</evidence>
<dbReference type="InterPro" id="IPR052722">
    <property type="entry name" value="PgpH_phosphodiesterase"/>
</dbReference>
<evidence type="ECO:0000313" key="3">
    <source>
        <dbReference type="EMBL" id="VAW12290.1"/>
    </source>
</evidence>
<feature type="non-terminal residue" evidence="3">
    <location>
        <position position="1"/>
    </location>
</feature>
<dbReference type="AlphaFoldDB" id="A0A3B0T5Y8"/>
<dbReference type="PANTHER" id="PTHR36442:SF1">
    <property type="entry name" value="CYCLIC-DI-AMP PHOSPHODIESTERASE PGPH"/>
    <property type="match status" value="1"/>
</dbReference>
<feature type="domain" description="HD" evidence="2">
    <location>
        <begin position="3"/>
        <end position="131"/>
    </location>
</feature>
<dbReference type="NCBIfam" id="TIGR00277">
    <property type="entry name" value="HDIG"/>
    <property type="match status" value="1"/>
</dbReference>
<feature type="region of interest" description="Disordered" evidence="1">
    <location>
        <begin position="193"/>
        <end position="235"/>
    </location>
</feature>
<name>A0A3B0T5Y8_9ZZZZ</name>
<dbReference type="Pfam" id="PF01966">
    <property type="entry name" value="HD"/>
    <property type="match status" value="1"/>
</dbReference>
<organism evidence="3">
    <name type="scientific">hydrothermal vent metagenome</name>
    <dbReference type="NCBI Taxonomy" id="652676"/>
    <lineage>
        <taxon>unclassified sequences</taxon>
        <taxon>metagenomes</taxon>
        <taxon>ecological metagenomes</taxon>
    </lineage>
</organism>
<keyword evidence="3" id="KW-0378">Hydrolase</keyword>
<accession>A0A3B0T5Y8</accession>
<dbReference type="SUPFAM" id="SSF109604">
    <property type="entry name" value="HD-domain/PDEase-like"/>
    <property type="match status" value="1"/>
</dbReference>
<feature type="compositionally biased region" description="Basic and acidic residues" evidence="1">
    <location>
        <begin position="193"/>
        <end position="208"/>
    </location>
</feature>